<dbReference type="GO" id="GO:0005886">
    <property type="term" value="C:plasma membrane"/>
    <property type="evidence" value="ECO:0007669"/>
    <property type="project" value="UniProtKB-SubCell"/>
</dbReference>
<dbReference type="PANTHER" id="PTHR24070">
    <property type="entry name" value="RAS, DI-RAS, AND RHEB FAMILY MEMBERS OF SMALL GTPASE SUPERFAMILY"/>
    <property type="match status" value="1"/>
</dbReference>
<evidence type="ECO:0000256" key="14">
    <source>
        <dbReference type="PROSITE-ProRule" id="PRU00192"/>
    </source>
</evidence>
<dbReference type="SMART" id="SM00173">
    <property type="entry name" value="RAS"/>
    <property type="match status" value="1"/>
</dbReference>
<dbReference type="Pfam" id="PF00071">
    <property type="entry name" value="Ras"/>
    <property type="match status" value="1"/>
</dbReference>
<feature type="compositionally biased region" description="Low complexity" evidence="16">
    <location>
        <begin position="341"/>
        <end position="361"/>
    </location>
</feature>
<evidence type="ECO:0000256" key="12">
    <source>
        <dbReference type="ARBA" id="ARBA00037969"/>
    </source>
</evidence>
<comment type="subcellular location">
    <subcellularLocation>
        <location evidence="1">Cell membrane</location>
        <topology evidence="1">Lipid-anchor</topology>
        <orientation evidence="1">Cytoplasmic side</orientation>
    </subcellularLocation>
</comment>
<evidence type="ECO:0000256" key="13">
    <source>
        <dbReference type="ARBA" id="ARBA00049117"/>
    </source>
</evidence>
<dbReference type="InterPro" id="IPR027417">
    <property type="entry name" value="P-loop_NTPase"/>
</dbReference>
<dbReference type="Gene3D" id="3.40.50.300">
    <property type="entry name" value="P-loop containing nucleotide triphosphate hydrolases"/>
    <property type="match status" value="1"/>
</dbReference>
<keyword evidence="7" id="KW-0460">Magnesium</keyword>
<dbReference type="GO" id="GO:0046872">
    <property type="term" value="F:metal ion binding"/>
    <property type="evidence" value="ECO:0007669"/>
    <property type="project" value="UniProtKB-KW"/>
</dbReference>
<dbReference type="SUPFAM" id="SSF52540">
    <property type="entry name" value="P-loop containing nucleoside triphosphate hydrolases"/>
    <property type="match status" value="1"/>
</dbReference>
<dbReference type="InterPro" id="IPR001452">
    <property type="entry name" value="SH3_domain"/>
</dbReference>
<dbReference type="PROSITE" id="PS51420">
    <property type="entry name" value="RHO"/>
    <property type="match status" value="1"/>
</dbReference>
<evidence type="ECO:0000256" key="2">
    <source>
        <dbReference type="ARBA" id="ARBA00022443"/>
    </source>
</evidence>
<dbReference type="GO" id="GO:0003924">
    <property type="term" value="F:GTPase activity"/>
    <property type="evidence" value="ECO:0007669"/>
    <property type="project" value="InterPro"/>
</dbReference>
<dbReference type="InterPro" id="IPR020849">
    <property type="entry name" value="Small_GTPase_Ras-type"/>
</dbReference>
<evidence type="ECO:0000256" key="3">
    <source>
        <dbReference type="ARBA" id="ARBA00022481"/>
    </source>
</evidence>
<reference evidence="19" key="1">
    <citation type="submission" date="2020-11" db="EMBL/GenBank/DDBJ databases">
        <authorList>
            <consortium name="DOE Joint Genome Institute"/>
            <person name="Ahrendt S."/>
            <person name="Riley R."/>
            <person name="Andreopoulos W."/>
            <person name="Labutti K."/>
            <person name="Pangilinan J."/>
            <person name="Ruiz-Duenas F.J."/>
            <person name="Barrasa J.M."/>
            <person name="Sanchez-Garcia M."/>
            <person name="Camarero S."/>
            <person name="Miyauchi S."/>
            <person name="Serrano A."/>
            <person name="Linde D."/>
            <person name="Babiker R."/>
            <person name="Drula E."/>
            <person name="Ayuso-Fernandez I."/>
            <person name="Pacheco R."/>
            <person name="Padilla G."/>
            <person name="Ferreira P."/>
            <person name="Barriuso J."/>
            <person name="Kellner H."/>
            <person name="Castanera R."/>
            <person name="Alfaro M."/>
            <person name="Ramirez L."/>
            <person name="Pisabarro A.G."/>
            <person name="Kuo A."/>
            <person name="Tritt A."/>
            <person name="Lipzen A."/>
            <person name="He G."/>
            <person name="Yan M."/>
            <person name="Ng V."/>
            <person name="Cullen D."/>
            <person name="Martin F."/>
            <person name="Rosso M.-N."/>
            <person name="Henrissat B."/>
            <person name="Hibbett D."/>
            <person name="Martinez A.T."/>
            <person name="Grigoriev I.V."/>
        </authorList>
    </citation>
    <scope>NUCLEOTIDE SEQUENCE</scope>
    <source>
        <strain evidence="19">MF-IS2</strain>
    </source>
</reference>
<proteinExistence type="inferred from homology"/>
<dbReference type="InterPro" id="IPR004148">
    <property type="entry name" value="BAR_dom"/>
</dbReference>
<evidence type="ECO:0000256" key="7">
    <source>
        <dbReference type="ARBA" id="ARBA00022842"/>
    </source>
</evidence>
<dbReference type="Gene3D" id="2.30.30.40">
    <property type="entry name" value="SH3 Domains"/>
    <property type="match status" value="1"/>
</dbReference>
<feature type="compositionally biased region" description="Polar residues" evidence="16">
    <location>
        <begin position="551"/>
        <end position="570"/>
    </location>
</feature>
<dbReference type="PRINTS" id="PR00449">
    <property type="entry name" value="RASTRNSFRMNG"/>
</dbReference>
<dbReference type="GO" id="GO:0007165">
    <property type="term" value="P:signal transduction"/>
    <property type="evidence" value="ECO:0007669"/>
    <property type="project" value="InterPro"/>
</dbReference>
<keyword evidence="10" id="KW-0449">Lipoprotein</keyword>
<evidence type="ECO:0000259" key="18">
    <source>
        <dbReference type="PROSITE" id="PS51021"/>
    </source>
</evidence>
<dbReference type="SUPFAM" id="SSF103657">
    <property type="entry name" value="BAR/IMD domain-like"/>
    <property type="match status" value="1"/>
</dbReference>
<dbReference type="AlphaFoldDB" id="A0A9P5X7V2"/>
<evidence type="ECO:0000256" key="15">
    <source>
        <dbReference type="SAM" id="Coils"/>
    </source>
</evidence>
<name>A0A9P5X7V2_9AGAR</name>
<evidence type="ECO:0000313" key="20">
    <source>
        <dbReference type="Proteomes" id="UP000807342"/>
    </source>
</evidence>
<feature type="region of interest" description="Disordered" evidence="16">
    <location>
        <begin position="283"/>
        <end position="479"/>
    </location>
</feature>
<dbReference type="Gene3D" id="1.20.1270.60">
    <property type="entry name" value="Arfaptin homology (AH) domain/BAR domain"/>
    <property type="match status" value="1"/>
</dbReference>
<keyword evidence="8" id="KW-0342">GTP-binding</keyword>
<feature type="region of interest" description="Disordered" evidence="16">
    <location>
        <begin position="548"/>
        <end position="578"/>
    </location>
</feature>
<organism evidence="19 20">
    <name type="scientific">Macrolepiota fuliginosa MF-IS2</name>
    <dbReference type="NCBI Taxonomy" id="1400762"/>
    <lineage>
        <taxon>Eukaryota</taxon>
        <taxon>Fungi</taxon>
        <taxon>Dikarya</taxon>
        <taxon>Basidiomycota</taxon>
        <taxon>Agaricomycotina</taxon>
        <taxon>Agaricomycetes</taxon>
        <taxon>Agaricomycetidae</taxon>
        <taxon>Agaricales</taxon>
        <taxon>Agaricineae</taxon>
        <taxon>Agaricaceae</taxon>
        <taxon>Macrolepiota</taxon>
    </lineage>
</organism>
<feature type="coiled-coil region" evidence="15">
    <location>
        <begin position="177"/>
        <end position="235"/>
    </location>
</feature>
<dbReference type="Pfam" id="PF03114">
    <property type="entry name" value="BAR"/>
    <property type="match status" value="1"/>
</dbReference>
<dbReference type="EMBL" id="MU151380">
    <property type="protein sequence ID" value="KAF9444391.1"/>
    <property type="molecule type" value="Genomic_DNA"/>
</dbReference>
<keyword evidence="11" id="KW-0636">Prenylation</keyword>
<dbReference type="GO" id="GO:0005525">
    <property type="term" value="F:GTP binding"/>
    <property type="evidence" value="ECO:0007669"/>
    <property type="project" value="UniProtKB-KW"/>
</dbReference>
<evidence type="ECO:0000256" key="1">
    <source>
        <dbReference type="ARBA" id="ARBA00004342"/>
    </source>
</evidence>
<dbReference type="SMART" id="SM00174">
    <property type="entry name" value="RHO"/>
    <property type="match status" value="1"/>
</dbReference>
<feature type="compositionally biased region" description="Polar residues" evidence="16">
    <location>
        <begin position="431"/>
        <end position="443"/>
    </location>
</feature>
<sequence length="948" mass="104994">MASKQLGRLRQVRILFIWLSGPRFSFCHLFGAGRRRRRCEWRISLTLLSHLQWAGEVMSSKDTKISVSDDYKALEAEIEVRKEGMLKIQSASEAYHRSLSKKKQHEALNDNEKLLSLDALGVVMIVHGEQFGEDSPFGASLVKFGRAHCKVATLQEAYAVTFKDTFVASLQRFGDGIKEYEHLKKKLESRRSAYETAFNKAEKLRQSKKEKEKDKLEAEEELDRAKQRFDETAEDVRAHMEAIRDDDAFHQRELTAFLDLEINFAQQYLEVLRDVKSEWNHENLSTNRHKRNNSGLPKSLSRRSSSNVKISVDPYANASPDSSDDEPDPRSTPISHRRSSFHNNRSDSTVGSKPTSRPSSRSSRKRTSSIASEKDKEAVAPPRRLSVAGWASSAVESVTSRGGKKNNKDKDYFATLDDEDEEGSTGRRSSDWTSSLRKSTSIGSLGRKSPKQSGKDSSHWASPKVTQHITKPGTPQEKRKIVRARFDYQAKSSNELTFQAGDEIQVHNEVLDAWWMGELNGQCGLFPTTHIAIVSPSKVFLPLPQVDKPKQTSNGPPSLINHTNVTQDDAQSFDDGYGTSELDEERELALQPMEHKSPFVEGLGDTHSIVSQTTDDDGEHYPTPRTPKQNPKSFESSTPKSRERALGWTSSSPEEAEQPSLLFTTAITQTTSASASPNPTKKAPPPPPPRRAISSAPAPPLPERRTNISGSPRKAHTQHLTTASSLSSLTSSSGSGSSGEGYDRSPFEMSLNCAMSTANSATTTVKRRKIAVLGSRSVGKSSLVKQFIENHFVDAYYPTIESTFAKSVKYKGVEYDCHIIDTAGQDEYSPINSQYAIGIHGYILVYSITSRNSFDMIQIVYDKIVDFCGVSDIPCVIVGSKSDLAPTGRQVDAADGDKLAKANGAAFIETSAKENINVGKVFELCLAEIEKRTAPNQAEPTAKSCLIM</sequence>
<evidence type="ECO:0000256" key="6">
    <source>
        <dbReference type="ARBA" id="ARBA00022801"/>
    </source>
</evidence>
<keyword evidence="4" id="KW-0479">Metal-binding</keyword>
<dbReference type="SMART" id="SM00175">
    <property type="entry name" value="RAB"/>
    <property type="match status" value="1"/>
</dbReference>
<dbReference type="InterPro" id="IPR027267">
    <property type="entry name" value="AH/BAR_dom_sf"/>
</dbReference>
<feature type="region of interest" description="Disordered" evidence="16">
    <location>
        <begin position="608"/>
        <end position="658"/>
    </location>
</feature>
<keyword evidence="15" id="KW-0175">Coiled coil</keyword>
<dbReference type="SMART" id="SM00721">
    <property type="entry name" value="BAR"/>
    <property type="match status" value="1"/>
</dbReference>
<evidence type="ECO:0000256" key="11">
    <source>
        <dbReference type="ARBA" id="ARBA00023289"/>
    </source>
</evidence>
<keyword evidence="2 14" id="KW-0728">SH3 domain</keyword>
<evidence type="ECO:0000256" key="9">
    <source>
        <dbReference type="ARBA" id="ARBA00023136"/>
    </source>
</evidence>
<evidence type="ECO:0000256" key="8">
    <source>
        <dbReference type="ARBA" id="ARBA00023134"/>
    </source>
</evidence>
<dbReference type="PROSITE" id="PS51021">
    <property type="entry name" value="BAR"/>
    <property type="match status" value="1"/>
</dbReference>
<dbReference type="FunFam" id="3.40.50.300:FF:000273">
    <property type="entry name" value="GTP-binding protein Rheb homolog"/>
    <property type="match status" value="1"/>
</dbReference>
<evidence type="ECO:0000256" key="5">
    <source>
        <dbReference type="ARBA" id="ARBA00022741"/>
    </source>
</evidence>
<dbReference type="Pfam" id="PF00018">
    <property type="entry name" value="SH3_1"/>
    <property type="match status" value="1"/>
</dbReference>
<keyword evidence="3" id="KW-0488">Methylation</keyword>
<feature type="compositionally biased region" description="Polar residues" evidence="16">
    <location>
        <begin position="626"/>
        <end position="639"/>
    </location>
</feature>
<dbReference type="Proteomes" id="UP000807342">
    <property type="component" value="Unassembled WGS sequence"/>
</dbReference>
<dbReference type="PROSITE" id="PS51421">
    <property type="entry name" value="RAS"/>
    <property type="match status" value="1"/>
</dbReference>
<accession>A0A9P5X7V2</accession>
<keyword evidence="20" id="KW-1185">Reference proteome</keyword>
<dbReference type="OrthoDB" id="10263741at2759"/>
<comment type="catalytic activity">
    <reaction evidence="13">
        <text>GTP + H2O = GDP + phosphate + H(+)</text>
        <dbReference type="Rhea" id="RHEA:19669"/>
        <dbReference type="ChEBI" id="CHEBI:15377"/>
        <dbReference type="ChEBI" id="CHEBI:15378"/>
        <dbReference type="ChEBI" id="CHEBI:37565"/>
        <dbReference type="ChEBI" id="CHEBI:43474"/>
        <dbReference type="ChEBI" id="CHEBI:58189"/>
    </reaction>
    <physiologicalReaction direction="left-to-right" evidence="13">
        <dbReference type="Rhea" id="RHEA:19670"/>
    </physiologicalReaction>
</comment>
<evidence type="ECO:0000256" key="16">
    <source>
        <dbReference type="SAM" id="MobiDB-lite"/>
    </source>
</evidence>
<dbReference type="InterPro" id="IPR005225">
    <property type="entry name" value="Small_GTP-bd"/>
</dbReference>
<evidence type="ECO:0000313" key="19">
    <source>
        <dbReference type="EMBL" id="KAF9444391.1"/>
    </source>
</evidence>
<keyword evidence="6" id="KW-0378">Hydrolase</keyword>
<feature type="compositionally biased region" description="Low complexity" evidence="16">
    <location>
        <begin position="720"/>
        <end position="735"/>
    </location>
</feature>
<feature type="compositionally biased region" description="Low complexity" evidence="16">
    <location>
        <begin position="670"/>
        <end position="681"/>
    </location>
</feature>
<dbReference type="SUPFAM" id="SSF50044">
    <property type="entry name" value="SH3-domain"/>
    <property type="match status" value="1"/>
</dbReference>
<dbReference type="PROSITE" id="PS51419">
    <property type="entry name" value="RAB"/>
    <property type="match status" value="1"/>
</dbReference>
<comment type="caution">
    <text evidence="19">The sequence shown here is derived from an EMBL/GenBank/DDBJ whole genome shotgun (WGS) entry which is preliminary data.</text>
</comment>
<feature type="domain" description="BAR" evidence="18">
    <location>
        <begin position="56"/>
        <end position="288"/>
    </location>
</feature>
<evidence type="ECO:0000256" key="4">
    <source>
        <dbReference type="ARBA" id="ARBA00022723"/>
    </source>
</evidence>
<dbReference type="InterPro" id="IPR036028">
    <property type="entry name" value="SH3-like_dom_sf"/>
</dbReference>
<evidence type="ECO:0000256" key="10">
    <source>
        <dbReference type="ARBA" id="ARBA00023288"/>
    </source>
</evidence>
<keyword evidence="5" id="KW-0547">Nucleotide-binding</keyword>
<comment type="similarity">
    <text evidence="12">Belongs to the small GTPase superfamily. Rheb family.</text>
</comment>
<dbReference type="SMART" id="SM00326">
    <property type="entry name" value="SH3"/>
    <property type="match status" value="1"/>
</dbReference>
<gene>
    <name evidence="19" type="ORF">P691DRAFT_736555</name>
</gene>
<feature type="region of interest" description="Disordered" evidence="16">
    <location>
        <begin position="670"/>
        <end position="743"/>
    </location>
</feature>
<evidence type="ECO:0000259" key="17">
    <source>
        <dbReference type="PROSITE" id="PS50002"/>
    </source>
</evidence>
<dbReference type="CDD" id="cd00174">
    <property type="entry name" value="SH3"/>
    <property type="match status" value="1"/>
</dbReference>
<dbReference type="InterPro" id="IPR001806">
    <property type="entry name" value="Small_GTPase"/>
</dbReference>
<keyword evidence="9" id="KW-0472">Membrane</keyword>
<dbReference type="GO" id="GO:0005737">
    <property type="term" value="C:cytoplasm"/>
    <property type="evidence" value="ECO:0007669"/>
    <property type="project" value="InterPro"/>
</dbReference>
<feature type="domain" description="SH3" evidence="17">
    <location>
        <begin position="477"/>
        <end position="536"/>
    </location>
</feature>
<dbReference type="PROSITE" id="PS50002">
    <property type="entry name" value="SH3"/>
    <property type="match status" value="1"/>
</dbReference>
<dbReference type="CDD" id="cd04137">
    <property type="entry name" value="RheB"/>
    <property type="match status" value="1"/>
</dbReference>
<dbReference type="NCBIfam" id="TIGR00231">
    <property type="entry name" value="small_GTP"/>
    <property type="match status" value="1"/>
</dbReference>
<protein>
    <submittedName>
        <fullName evidence="19">Ras-domain-containing protein</fullName>
    </submittedName>
</protein>